<dbReference type="OrthoDB" id="2209778at2759"/>
<accession>A0A9P6X1D0</accession>
<sequence length="198" mass="22210">MTSKALYPLTNLPIETLTLSNCDYMMTSETARVIRSFAYLKHLSLFDSDNDSPEFLRCLTGDTTNTSCMPNLQRLYITMPLISFSAIEPIFVSFLKTHTHIRELYLHFKEIPESILKAAICHLPVLELVHFTSLRNISGKSVLGAVNHLSKLSSLTIYADQCHDLDVIGICNKSGSCNINLENAQIKSIRASQVDKQN</sequence>
<proteinExistence type="predicted"/>
<dbReference type="Proteomes" id="UP000716291">
    <property type="component" value="Unassembled WGS sequence"/>
</dbReference>
<dbReference type="Gene3D" id="3.80.10.10">
    <property type="entry name" value="Ribonuclease Inhibitor"/>
    <property type="match status" value="1"/>
</dbReference>
<comment type="caution">
    <text evidence="1">The sequence shown here is derived from an EMBL/GenBank/DDBJ whole genome shotgun (WGS) entry which is preliminary data.</text>
</comment>
<keyword evidence="2" id="KW-1185">Reference proteome</keyword>
<reference evidence="1" key="1">
    <citation type="journal article" date="2020" name="Microb. Genom.">
        <title>Genetic diversity of clinical and environmental Mucorales isolates obtained from an investigation of mucormycosis cases among solid organ transplant recipients.</title>
        <authorList>
            <person name="Nguyen M.H."/>
            <person name="Kaul D."/>
            <person name="Muto C."/>
            <person name="Cheng S.J."/>
            <person name="Richter R.A."/>
            <person name="Bruno V.M."/>
            <person name="Liu G."/>
            <person name="Beyhan S."/>
            <person name="Sundermann A.J."/>
            <person name="Mounaud S."/>
            <person name="Pasculle A.W."/>
            <person name="Nierman W.C."/>
            <person name="Driscoll E."/>
            <person name="Cumbie R."/>
            <person name="Clancy C.J."/>
            <person name="Dupont C.L."/>
        </authorList>
    </citation>
    <scope>NUCLEOTIDE SEQUENCE</scope>
    <source>
        <strain evidence="1">GL11</strain>
    </source>
</reference>
<gene>
    <name evidence="1" type="ORF">G6F64_010286</name>
</gene>
<dbReference type="AlphaFoldDB" id="A0A9P6X1D0"/>
<evidence type="ECO:0000313" key="2">
    <source>
        <dbReference type="Proteomes" id="UP000716291"/>
    </source>
</evidence>
<dbReference type="SUPFAM" id="SSF52047">
    <property type="entry name" value="RNI-like"/>
    <property type="match status" value="1"/>
</dbReference>
<protein>
    <submittedName>
        <fullName evidence="1">Uncharacterized protein</fullName>
    </submittedName>
</protein>
<organism evidence="1 2">
    <name type="scientific">Rhizopus oryzae</name>
    <name type="common">Mucormycosis agent</name>
    <name type="synonym">Rhizopus arrhizus var. delemar</name>
    <dbReference type="NCBI Taxonomy" id="64495"/>
    <lineage>
        <taxon>Eukaryota</taxon>
        <taxon>Fungi</taxon>
        <taxon>Fungi incertae sedis</taxon>
        <taxon>Mucoromycota</taxon>
        <taxon>Mucoromycotina</taxon>
        <taxon>Mucoromycetes</taxon>
        <taxon>Mucorales</taxon>
        <taxon>Mucorineae</taxon>
        <taxon>Rhizopodaceae</taxon>
        <taxon>Rhizopus</taxon>
    </lineage>
</organism>
<dbReference type="InterPro" id="IPR032675">
    <property type="entry name" value="LRR_dom_sf"/>
</dbReference>
<evidence type="ECO:0000313" key="1">
    <source>
        <dbReference type="EMBL" id="KAG1303190.1"/>
    </source>
</evidence>
<dbReference type="EMBL" id="JAANQT010002086">
    <property type="protein sequence ID" value="KAG1303190.1"/>
    <property type="molecule type" value="Genomic_DNA"/>
</dbReference>
<name>A0A9P6X1D0_RHIOR</name>